<dbReference type="AlphaFoldDB" id="A0AB33KDS3"/>
<dbReference type="RefSeq" id="WP_398691640.1">
    <property type="nucleotide sequence ID" value="NZ_AP035884.1"/>
</dbReference>
<keyword evidence="1 5" id="KW-0413">Isomerase</keyword>
<evidence type="ECO:0000259" key="4">
    <source>
        <dbReference type="Pfam" id="PF01323"/>
    </source>
</evidence>
<feature type="domain" description="DSBA-like thioredoxin" evidence="4">
    <location>
        <begin position="9"/>
        <end position="201"/>
    </location>
</feature>
<feature type="region of interest" description="Disordered" evidence="3">
    <location>
        <begin position="207"/>
        <end position="239"/>
    </location>
</feature>
<dbReference type="PANTHER" id="PTHR42943:SF2">
    <property type="entry name" value="GLUTATHIONE S-TRANSFERASE KAPPA 1"/>
    <property type="match status" value="1"/>
</dbReference>
<reference evidence="5" key="1">
    <citation type="submission" date="2024-07" db="EMBL/GenBank/DDBJ databases">
        <title>Complete genome sequences of cellulolytic bacteria, Kitasatospora sp. CMC57 and Streptomyces sp. CMC78, isolated from Japanese agricultural soil.</title>
        <authorList>
            <person name="Hashimoto T."/>
            <person name="Ito M."/>
            <person name="Iwamoto M."/>
            <person name="Fukahori D."/>
            <person name="Shoda T."/>
            <person name="Sakoda M."/>
            <person name="Morohoshi T."/>
            <person name="Mitsuboshi M."/>
            <person name="Nishizawa T."/>
        </authorList>
    </citation>
    <scope>NUCLEOTIDE SEQUENCE</scope>
    <source>
        <strain evidence="5">CMC78</strain>
    </source>
</reference>
<comment type="similarity">
    <text evidence="1">Belongs to the GST superfamily. NadH family.</text>
</comment>
<evidence type="ECO:0000313" key="5">
    <source>
        <dbReference type="EMBL" id="BFP53451.1"/>
    </source>
</evidence>
<accession>A0AB33KDS3</accession>
<evidence type="ECO:0000256" key="3">
    <source>
        <dbReference type="SAM" id="MobiDB-lite"/>
    </source>
</evidence>
<dbReference type="SUPFAM" id="SSF52833">
    <property type="entry name" value="Thioredoxin-like"/>
    <property type="match status" value="1"/>
</dbReference>
<dbReference type="InterPro" id="IPR051924">
    <property type="entry name" value="GST_Kappa/NadH"/>
</dbReference>
<dbReference type="InterPro" id="IPR036249">
    <property type="entry name" value="Thioredoxin-like_sf"/>
</dbReference>
<organism evidence="5">
    <name type="scientific">Streptomyces sp. CMC78</name>
    <dbReference type="NCBI Taxonomy" id="3231512"/>
    <lineage>
        <taxon>Bacteria</taxon>
        <taxon>Bacillati</taxon>
        <taxon>Actinomycetota</taxon>
        <taxon>Actinomycetes</taxon>
        <taxon>Kitasatosporales</taxon>
        <taxon>Streptomycetaceae</taxon>
        <taxon>Streptomyces</taxon>
    </lineage>
</organism>
<dbReference type="GO" id="GO:0018845">
    <property type="term" value="F:2-hydroxychromene-2-carboxylate isomerase activity"/>
    <property type="evidence" value="ECO:0007669"/>
    <property type="project" value="UniProtKB-UniRule"/>
</dbReference>
<dbReference type="Gene3D" id="3.40.30.10">
    <property type="entry name" value="Glutaredoxin"/>
    <property type="match status" value="1"/>
</dbReference>
<evidence type="ECO:0000256" key="2">
    <source>
        <dbReference type="PIRSR" id="PIRSR006386-1"/>
    </source>
</evidence>
<sequence length="239" mass="25926">MAQRGPRWYFNFRSPYSWLAHHDLTARHPDVAGRVEWIPYWDPDPVSERLLAEAGGSFLYTPMSREKHFYVLTDVRRLATDRGLAVSWPLDREPVWETAHLAWFLAADQGVGPAYTDLVYRARFQDGEDINDPSLIAEIAGRLGLDPAAAGSAAEDPALRERATAALMSAYRDGVFGPPFLISGREKFWGLDRLDRFADAVRSAAATPAPAPAPSAAPVPAAALSATPSGDLGHAGGCG</sequence>
<dbReference type="Pfam" id="PF01323">
    <property type="entry name" value="DSBA"/>
    <property type="match status" value="1"/>
</dbReference>
<protein>
    <recommendedName>
        <fullName evidence="1">2-hydroxychromene-2-carboxylate isomerase</fullName>
        <ecNumber evidence="1">5.99.1.4</ecNumber>
    </recommendedName>
</protein>
<gene>
    <name evidence="5" type="ORF">SCMC78_32580</name>
</gene>
<name>A0AB33KDS3_9ACTN</name>
<dbReference type="EC" id="5.99.1.4" evidence="1"/>
<dbReference type="GO" id="GO:0004364">
    <property type="term" value="F:glutathione transferase activity"/>
    <property type="evidence" value="ECO:0007669"/>
    <property type="project" value="TreeGrafter"/>
</dbReference>
<feature type="compositionally biased region" description="Low complexity" evidence="3">
    <location>
        <begin position="218"/>
        <end position="229"/>
    </location>
</feature>
<dbReference type="InterPro" id="IPR001853">
    <property type="entry name" value="DSBA-like_thioredoxin_dom"/>
</dbReference>
<dbReference type="PANTHER" id="PTHR42943">
    <property type="entry name" value="GLUTATHIONE S-TRANSFERASE KAPPA"/>
    <property type="match status" value="1"/>
</dbReference>
<comment type="catalytic activity">
    <reaction evidence="1">
        <text>2-hydroxychromene-2-carboxylate = (3E)-4-(2-hydroxyphenyl)-2-oxobut-3-enoate</text>
        <dbReference type="Rhea" id="RHEA:27401"/>
        <dbReference type="ChEBI" id="CHEBI:59350"/>
        <dbReference type="ChEBI" id="CHEBI:59353"/>
        <dbReference type="EC" id="5.99.1.4"/>
    </reaction>
</comment>
<dbReference type="EMBL" id="AP035884">
    <property type="protein sequence ID" value="BFP53451.1"/>
    <property type="molecule type" value="Genomic_DNA"/>
</dbReference>
<dbReference type="InterPro" id="IPR014440">
    <property type="entry name" value="HCCAis_GSTk"/>
</dbReference>
<feature type="active site" description="Nucleophile" evidence="2">
    <location>
        <position position="14"/>
    </location>
</feature>
<dbReference type="KEGG" id="stcm:SCMC78_32580"/>
<dbReference type="GO" id="GO:0006749">
    <property type="term" value="P:glutathione metabolic process"/>
    <property type="evidence" value="ECO:0007669"/>
    <property type="project" value="TreeGrafter"/>
</dbReference>
<proteinExistence type="inferred from homology"/>
<dbReference type="GO" id="GO:0004602">
    <property type="term" value="F:glutathione peroxidase activity"/>
    <property type="evidence" value="ECO:0007669"/>
    <property type="project" value="TreeGrafter"/>
</dbReference>
<evidence type="ECO:0000256" key="1">
    <source>
        <dbReference type="PIRNR" id="PIRNR006386"/>
    </source>
</evidence>
<dbReference type="PIRSF" id="PIRSF006386">
    <property type="entry name" value="HCCAis_GSTk"/>
    <property type="match status" value="1"/>
</dbReference>